<evidence type="ECO:0000259" key="1">
    <source>
        <dbReference type="Pfam" id="PF20183"/>
    </source>
</evidence>
<dbReference type="RefSeq" id="XP_031867913.1">
    <property type="nucleotide sequence ID" value="XM_032015644.1"/>
</dbReference>
<feature type="domain" description="DUF6546" evidence="1">
    <location>
        <begin position="257"/>
        <end position="349"/>
    </location>
</feature>
<dbReference type="OrthoDB" id="3728558at2759"/>
<evidence type="ECO:0000313" key="2">
    <source>
        <dbReference type="EMBL" id="RDL35090.1"/>
    </source>
</evidence>
<dbReference type="InterPro" id="IPR046676">
    <property type="entry name" value="DUF6546"/>
</dbReference>
<dbReference type="Pfam" id="PF20183">
    <property type="entry name" value="DUF6546"/>
    <property type="match status" value="1"/>
</dbReference>
<sequence length="363" mass="42852">MGRWGNLAAEIRLMILEMVLEGYSFKSEPYARARYASVCREWQPVFEQRNFQRLVLDQARIYGLEEFMGKEATSHRRDYLKHLFLRVRLDEYDCTVCQSKEDNETIKNNNGIFSKAVWNLLIILSKWTRSACSRGRGGRQQGLTLELGAYSPSDSKHTFRDFRLEHDYPYQERNDLEMDWDTYKLRADRLGLDSLNDLYHRWVDGHRDRLSLESKQRIMGTLTIDLDLPEFSAFSHIFPKVEIITGLLIRRQFYRKIAIWNGGEGHACLFRYEYSNDVGKPQITWASNWGINVQLDYDVVQCWADLPKHRHLPHGNLTTAVDRIPRRFKQVKTFATAIRYLKLRGTVLDLMSDYQLSWEQHNP</sequence>
<dbReference type="Proteomes" id="UP000254866">
    <property type="component" value="Unassembled WGS sequence"/>
</dbReference>
<evidence type="ECO:0000313" key="3">
    <source>
        <dbReference type="Proteomes" id="UP000254866"/>
    </source>
</evidence>
<accession>A0A370TIB6</accession>
<reference evidence="2 3" key="1">
    <citation type="journal article" date="2018" name="IMA Fungus">
        <title>IMA Genome-F 9: Draft genome sequence of Annulohypoxylon stygium, Aspergillus mulundensis, Berkeleyomyces basicola (syn. Thielaviopsis basicola), Ceratocystis smalleyi, two Cercospora beticola strains, Coleophoma cylindrospora, Fusarium fracticaudum, Phialophora cf. hyalina, and Morchella septimelata.</title>
        <authorList>
            <person name="Wingfield B.D."/>
            <person name="Bills G.F."/>
            <person name="Dong Y."/>
            <person name="Huang W."/>
            <person name="Nel W.J."/>
            <person name="Swalarsk-Parry B.S."/>
            <person name="Vaghefi N."/>
            <person name="Wilken P.M."/>
            <person name="An Z."/>
            <person name="de Beer Z.W."/>
            <person name="De Vos L."/>
            <person name="Chen L."/>
            <person name="Duong T.A."/>
            <person name="Gao Y."/>
            <person name="Hammerbacher A."/>
            <person name="Kikkert J.R."/>
            <person name="Li Y."/>
            <person name="Li H."/>
            <person name="Li K."/>
            <person name="Li Q."/>
            <person name="Liu X."/>
            <person name="Ma X."/>
            <person name="Naidoo K."/>
            <person name="Pethybridge S.J."/>
            <person name="Sun J."/>
            <person name="Steenkamp E.T."/>
            <person name="van der Nest M.A."/>
            <person name="van Wyk S."/>
            <person name="Wingfield M.J."/>
            <person name="Xiong C."/>
            <person name="Yue Q."/>
            <person name="Zhang X."/>
        </authorList>
    </citation>
    <scope>NUCLEOTIDE SEQUENCE [LARGE SCALE GENOMIC DNA]</scope>
    <source>
        <strain evidence="2 3">BP 5553</strain>
    </source>
</reference>
<organism evidence="2 3">
    <name type="scientific">Venustampulla echinocandica</name>
    <dbReference type="NCBI Taxonomy" id="2656787"/>
    <lineage>
        <taxon>Eukaryota</taxon>
        <taxon>Fungi</taxon>
        <taxon>Dikarya</taxon>
        <taxon>Ascomycota</taxon>
        <taxon>Pezizomycotina</taxon>
        <taxon>Leotiomycetes</taxon>
        <taxon>Helotiales</taxon>
        <taxon>Pleuroascaceae</taxon>
        <taxon>Venustampulla</taxon>
    </lineage>
</organism>
<gene>
    <name evidence="2" type="ORF">BP5553_07021</name>
</gene>
<protein>
    <recommendedName>
        <fullName evidence="1">DUF6546 domain-containing protein</fullName>
    </recommendedName>
</protein>
<dbReference type="AlphaFoldDB" id="A0A370TIB6"/>
<proteinExistence type="predicted"/>
<name>A0A370TIB6_9HELO</name>
<dbReference type="GeneID" id="43599870"/>
<dbReference type="EMBL" id="NPIC01000006">
    <property type="protein sequence ID" value="RDL35090.1"/>
    <property type="molecule type" value="Genomic_DNA"/>
</dbReference>
<keyword evidence="3" id="KW-1185">Reference proteome</keyword>
<comment type="caution">
    <text evidence="2">The sequence shown here is derived from an EMBL/GenBank/DDBJ whole genome shotgun (WGS) entry which is preliminary data.</text>
</comment>